<dbReference type="AlphaFoldDB" id="A0A9N8Z4P0"/>
<name>A0A9N8Z4P0_9GLOM</name>
<evidence type="ECO:0000256" key="1">
    <source>
        <dbReference type="SAM" id="MobiDB-lite"/>
    </source>
</evidence>
<protein>
    <submittedName>
        <fullName evidence="2">13520_t:CDS:1</fullName>
    </submittedName>
</protein>
<sequence length="212" mass="24088">MELGLGRFSFIETEVEEQKIKLIKDLQKSSLSIVLVGTASDNPEINYDKITLNLNAREYIDNTHNKFLVFNLYHFPNDNHLLSITTKVLRGSSLYITGYLSIIEKLLLVRLTQINFIENTRPLPHKSSSYAWEKNQTNESFTNSTPSATDIAKSLLEKTNKKRVRNQASTSSNTLKIPKLSSLALSQPKEDQEEEDTLISIQPNTINDSQDE</sequence>
<comment type="caution">
    <text evidence="2">The sequence shown here is derived from an EMBL/GenBank/DDBJ whole genome shotgun (WGS) entry which is preliminary data.</text>
</comment>
<dbReference type="OrthoDB" id="2429520at2759"/>
<feature type="compositionally biased region" description="Polar residues" evidence="1">
    <location>
        <begin position="199"/>
        <end position="212"/>
    </location>
</feature>
<evidence type="ECO:0000313" key="3">
    <source>
        <dbReference type="Proteomes" id="UP000789570"/>
    </source>
</evidence>
<accession>A0A9N8Z4P0</accession>
<dbReference type="EMBL" id="CAJVPQ010000376">
    <property type="protein sequence ID" value="CAG8476210.1"/>
    <property type="molecule type" value="Genomic_DNA"/>
</dbReference>
<dbReference type="Proteomes" id="UP000789570">
    <property type="component" value="Unassembled WGS sequence"/>
</dbReference>
<reference evidence="2" key="1">
    <citation type="submission" date="2021-06" db="EMBL/GenBank/DDBJ databases">
        <authorList>
            <person name="Kallberg Y."/>
            <person name="Tangrot J."/>
            <person name="Rosling A."/>
        </authorList>
    </citation>
    <scope>NUCLEOTIDE SEQUENCE</scope>
    <source>
        <strain evidence="2">UK204</strain>
    </source>
</reference>
<feature type="non-terminal residue" evidence="2">
    <location>
        <position position="212"/>
    </location>
</feature>
<feature type="region of interest" description="Disordered" evidence="1">
    <location>
        <begin position="162"/>
        <end position="212"/>
    </location>
</feature>
<gene>
    <name evidence="2" type="ORF">FCALED_LOCUS2478</name>
</gene>
<feature type="compositionally biased region" description="Polar residues" evidence="1">
    <location>
        <begin position="166"/>
        <end position="175"/>
    </location>
</feature>
<evidence type="ECO:0000313" key="2">
    <source>
        <dbReference type="EMBL" id="CAG8476210.1"/>
    </source>
</evidence>
<keyword evidence="3" id="KW-1185">Reference proteome</keyword>
<proteinExistence type="predicted"/>
<organism evidence="2 3">
    <name type="scientific">Funneliformis caledonium</name>
    <dbReference type="NCBI Taxonomy" id="1117310"/>
    <lineage>
        <taxon>Eukaryota</taxon>
        <taxon>Fungi</taxon>
        <taxon>Fungi incertae sedis</taxon>
        <taxon>Mucoromycota</taxon>
        <taxon>Glomeromycotina</taxon>
        <taxon>Glomeromycetes</taxon>
        <taxon>Glomerales</taxon>
        <taxon>Glomeraceae</taxon>
        <taxon>Funneliformis</taxon>
    </lineage>
</organism>